<dbReference type="PROSITE" id="PS50262">
    <property type="entry name" value="G_PROTEIN_RECEP_F1_2"/>
    <property type="match status" value="1"/>
</dbReference>
<feature type="transmembrane region" description="Helical" evidence="9">
    <location>
        <begin position="110"/>
        <end position="131"/>
    </location>
</feature>
<comment type="similarity">
    <text evidence="8">Belongs to the G-protein coupled receptor 1 family.</text>
</comment>
<keyword evidence="4 8" id="KW-0297">G-protein coupled receptor</keyword>
<keyword evidence="5 9" id="KW-0472">Membrane</keyword>
<evidence type="ECO:0000256" key="2">
    <source>
        <dbReference type="ARBA" id="ARBA00022692"/>
    </source>
</evidence>
<feature type="transmembrane region" description="Helical" evidence="9">
    <location>
        <begin position="256"/>
        <end position="274"/>
    </location>
</feature>
<dbReference type="Pfam" id="PF00001">
    <property type="entry name" value="7tm_1"/>
    <property type="match status" value="1"/>
</dbReference>
<evidence type="ECO:0000256" key="8">
    <source>
        <dbReference type="RuleBase" id="RU000688"/>
    </source>
</evidence>
<dbReference type="InterPro" id="IPR050125">
    <property type="entry name" value="GPCR_opsins"/>
</dbReference>
<dbReference type="GO" id="GO:0004930">
    <property type="term" value="F:G protein-coupled receptor activity"/>
    <property type="evidence" value="ECO:0007669"/>
    <property type="project" value="UniProtKB-KW"/>
</dbReference>
<keyword evidence="7 8" id="KW-0807">Transducer</keyword>
<organism evidence="11">
    <name type="scientific">Phallusia mammillata</name>
    <dbReference type="NCBI Taxonomy" id="59560"/>
    <lineage>
        <taxon>Eukaryota</taxon>
        <taxon>Metazoa</taxon>
        <taxon>Chordata</taxon>
        <taxon>Tunicata</taxon>
        <taxon>Ascidiacea</taxon>
        <taxon>Phlebobranchia</taxon>
        <taxon>Ascidiidae</taxon>
        <taxon>Phallusia</taxon>
    </lineage>
</organism>
<keyword evidence="6 8" id="KW-0675">Receptor</keyword>
<dbReference type="SUPFAM" id="SSF81321">
    <property type="entry name" value="Family A G protein-coupled receptor-like"/>
    <property type="match status" value="1"/>
</dbReference>
<dbReference type="CDD" id="cd00637">
    <property type="entry name" value="7tm_classA_rhodopsin-like"/>
    <property type="match status" value="1"/>
</dbReference>
<comment type="subcellular location">
    <subcellularLocation>
        <location evidence="1">Membrane</location>
        <topology evidence="1">Multi-pass membrane protein</topology>
    </subcellularLocation>
</comment>
<evidence type="ECO:0000256" key="7">
    <source>
        <dbReference type="ARBA" id="ARBA00023224"/>
    </source>
</evidence>
<dbReference type="PROSITE" id="PS00237">
    <property type="entry name" value="G_PROTEIN_RECEP_F1_1"/>
    <property type="match status" value="1"/>
</dbReference>
<dbReference type="InterPro" id="IPR017452">
    <property type="entry name" value="GPCR_Rhodpsn_7TM"/>
</dbReference>
<dbReference type="PANTHER" id="PTHR24240">
    <property type="entry name" value="OPSIN"/>
    <property type="match status" value="1"/>
</dbReference>
<protein>
    <submittedName>
        <fullName evidence="11">5-hydroxytryptamine receptor-like</fullName>
    </submittedName>
</protein>
<proteinExistence type="evidence at transcript level"/>
<reference evidence="11" key="1">
    <citation type="submission" date="2020-04" db="EMBL/GenBank/DDBJ databases">
        <authorList>
            <person name="Neveu A P."/>
        </authorList>
    </citation>
    <scope>NUCLEOTIDE SEQUENCE</scope>
    <source>
        <tissue evidence="11">Whole embryo</tissue>
    </source>
</reference>
<evidence type="ECO:0000256" key="6">
    <source>
        <dbReference type="ARBA" id="ARBA00023170"/>
    </source>
</evidence>
<dbReference type="Gene3D" id="1.20.1070.10">
    <property type="entry name" value="Rhodopsin 7-helix transmembrane proteins"/>
    <property type="match status" value="1"/>
</dbReference>
<dbReference type="GO" id="GO:0016020">
    <property type="term" value="C:membrane"/>
    <property type="evidence" value="ECO:0007669"/>
    <property type="project" value="UniProtKB-SubCell"/>
</dbReference>
<evidence type="ECO:0000259" key="10">
    <source>
        <dbReference type="PROSITE" id="PS50262"/>
    </source>
</evidence>
<evidence type="ECO:0000256" key="9">
    <source>
        <dbReference type="SAM" id="Phobius"/>
    </source>
</evidence>
<feature type="domain" description="G-protein coupled receptors family 1 profile" evidence="10">
    <location>
        <begin position="52"/>
        <end position="297"/>
    </location>
</feature>
<gene>
    <name evidence="11" type="primary">Htr6-003</name>
</gene>
<name>A0A6F9DEV0_9ASCI</name>
<dbReference type="InterPro" id="IPR000276">
    <property type="entry name" value="GPCR_Rhodpsn"/>
</dbReference>
<feature type="transmembrane region" description="Helical" evidence="9">
    <location>
        <begin position="194"/>
        <end position="217"/>
    </location>
</feature>
<evidence type="ECO:0000256" key="1">
    <source>
        <dbReference type="ARBA" id="ARBA00004141"/>
    </source>
</evidence>
<feature type="transmembrane region" description="Helical" evidence="9">
    <location>
        <begin position="73"/>
        <end position="98"/>
    </location>
</feature>
<feature type="transmembrane region" description="Helical" evidence="9">
    <location>
        <begin position="39"/>
        <end position="61"/>
    </location>
</feature>
<accession>A0A6F9DEV0</accession>
<dbReference type="EMBL" id="LR785889">
    <property type="protein sequence ID" value="CAB3254773.1"/>
    <property type="molecule type" value="mRNA"/>
</dbReference>
<evidence type="ECO:0000256" key="5">
    <source>
        <dbReference type="ARBA" id="ARBA00023136"/>
    </source>
</evidence>
<keyword evidence="2 8" id="KW-0812">Transmembrane</keyword>
<dbReference type="PRINTS" id="PR00237">
    <property type="entry name" value="GPCRRHODOPSN"/>
</dbReference>
<evidence type="ECO:0000256" key="4">
    <source>
        <dbReference type="ARBA" id="ARBA00023040"/>
    </source>
</evidence>
<feature type="transmembrane region" description="Helical" evidence="9">
    <location>
        <begin position="152"/>
        <end position="174"/>
    </location>
</feature>
<evidence type="ECO:0000256" key="3">
    <source>
        <dbReference type="ARBA" id="ARBA00022989"/>
    </source>
</evidence>
<sequence length="297" mass="32712">MTTEPLLGLTNITGASNFTTTVDPNPWSGPMGPQQYFEVFYLSIVVVLGCFGNLTVIFSIVVENRVHAHGNAFVINLAVADLLVTGFVMPTVIANVVAGGNALPDVACKVAGYTVTVTCTCSVANLMLIAINRYWAVVHSKTYARNFTKKRVYMMVIGCWTWCNLVAMPTLLGWGSIDYDMKMMVCSWNDMISISYTIFLAVCAIFVPLVVIAFCYWKLFSTVRSSGRWVRSLSSGSGILQNSEQNRRSERKERNLLQTLATTVAVFCVCWLPYATTCIVDPRGIPAPAKKVLSFAF</sequence>
<dbReference type="AlphaFoldDB" id="A0A6F9DEV0"/>
<keyword evidence="3 9" id="KW-1133">Transmembrane helix</keyword>
<evidence type="ECO:0000313" key="11">
    <source>
        <dbReference type="EMBL" id="CAB3254773.1"/>
    </source>
</evidence>